<reference evidence="5 6" key="1">
    <citation type="submission" date="2013-09" db="EMBL/GenBank/DDBJ databases">
        <title>Corchorus capsularis genome sequencing.</title>
        <authorList>
            <person name="Alam M."/>
            <person name="Haque M.S."/>
            <person name="Islam M.S."/>
            <person name="Emdad E.M."/>
            <person name="Islam M.M."/>
            <person name="Ahmed B."/>
            <person name="Halim A."/>
            <person name="Hossen Q.M.M."/>
            <person name="Hossain M.Z."/>
            <person name="Ahmed R."/>
            <person name="Khan M.M."/>
            <person name="Islam R."/>
            <person name="Rashid M.M."/>
            <person name="Khan S.A."/>
            <person name="Rahman M.S."/>
            <person name="Alam M."/>
        </authorList>
    </citation>
    <scope>NUCLEOTIDE SEQUENCE [LARGE SCALE GENOMIC DNA]</scope>
    <source>
        <strain evidence="6">cv. CVL-1</strain>
        <tissue evidence="5">Whole seedling</tissue>
    </source>
</reference>
<protein>
    <submittedName>
        <fullName evidence="5">GH3 auxin-responsive promoter</fullName>
    </submittedName>
</protein>
<sequence>MAVDSTLPSPLGPPAHERDAKALQFIAEMTKNVDSVQERVLGEILAQNAETEYLKRFNLNGATDRETFKSKIPVVTYEDLQPEIQRIANGDKSPILSSHPISEFLTSSGTSAGERKLMPTIAQEMDRRQLLYSLLMPVMNLYVPGLDKGKGLYFLFVKAETKTPGGLLARPVLTAYYNSQQFKTRPFDPFNVYTSPNEAILCVDSFQSMYAQMLCGLLMREEVLRVGAVFASGLLRAIHFLQVNWKELAHDISTGTLNPKITDGSIRERMSQILKPNPELAEFIINECSGENWERIIVRIWPNTKYLDVIVTGAMAQYIPTLEYYSGGLPMPCTMYASSECYFGLNLRPMSKPSEVSYTIMPNMAYFEFLPHDQSNPSALSRDSPPRLVDLADVELGKEYELIVSTYAGLCRYRVGDILRVTGFHNAAPQFRFVRRKNVLLSIESDKTDEAELQKAIETASVLLKEFNTSVVEYTSYADTKQIPGHYVIYWELFIKDPANAPTDDVLNQCCLQMEESLNSVYRQSRVADNSIGPLEIRVVKNGTFEELMDYAISRGASINQYKVPRCVSFTPIMELLDSRVVSKHFSPALPHWTPERRR</sequence>
<evidence type="ECO:0000259" key="3">
    <source>
        <dbReference type="Pfam" id="PF23571"/>
    </source>
</evidence>
<dbReference type="InterPro" id="IPR055377">
    <property type="entry name" value="GH3_M"/>
</dbReference>
<dbReference type="Pfam" id="PF23571">
    <property type="entry name" value="GH3_M"/>
    <property type="match status" value="1"/>
</dbReference>
<dbReference type="PANTHER" id="PTHR31901:SF7">
    <property type="entry name" value="INDOLE-3-ACETIC ACID-AMIDO SYNTHETASE GH3.2-RELATED"/>
    <property type="match status" value="1"/>
</dbReference>
<evidence type="ECO:0000259" key="4">
    <source>
        <dbReference type="Pfam" id="PF23572"/>
    </source>
</evidence>
<dbReference type="GO" id="GO:0005737">
    <property type="term" value="C:cytoplasm"/>
    <property type="evidence" value="ECO:0007669"/>
    <property type="project" value="TreeGrafter"/>
</dbReference>
<dbReference type="EMBL" id="AWWV01014483">
    <property type="protein sequence ID" value="OMO56548.1"/>
    <property type="molecule type" value="Genomic_DNA"/>
</dbReference>
<comment type="caution">
    <text evidence="5">The sequence shown here is derived from an EMBL/GenBank/DDBJ whole genome shotgun (WGS) entry which is preliminary data.</text>
</comment>
<evidence type="ECO:0000256" key="1">
    <source>
        <dbReference type="ARBA" id="ARBA00008068"/>
    </source>
</evidence>
<dbReference type="Proteomes" id="UP000188268">
    <property type="component" value="Unassembled WGS sequence"/>
</dbReference>
<dbReference type="OMA" id="MPNMCYY"/>
<dbReference type="GO" id="GO:0016881">
    <property type="term" value="F:acid-amino acid ligase activity"/>
    <property type="evidence" value="ECO:0007669"/>
    <property type="project" value="TreeGrafter"/>
</dbReference>
<dbReference type="AlphaFoldDB" id="A0A1R3GEN5"/>
<dbReference type="InterPro" id="IPR004993">
    <property type="entry name" value="GH3"/>
</dbReference>
<dbReference type="PANTHER" id="PTHR31901">
    <property type="entry name" value="GH3 DOMAIN-CONTAINING PROTEIN"/>
    <property type="match status" value="1"/>
</dbReference>
<evidence type="ECO:0000256" key="2">
    <source>
        <dbReference type="ARBA" id="ARBA00022598"/>
    </source>
</evidence>
<keyword evidence="6" id="KW-1185">Reference proteome</keyword>
<feature type="domain" description="GH3 C-terminal" evidence="4">
    <location>
        <begin position="452"/>
        <end position="570"/>
    </location>
</feature>
<comment type="similarity">
    <text evidence="1">Belongs to the IAA-amido conjugating enzyme family.</text>
</comment>
<dbReference type="Pfam" id="PF03321">
    <property type="entry name" value="GH3"/>
    <property type="match status" value="1"/>
</dbReference>
<keyword evidence="2" id="KW-0436">Ligase</keyword>
<feature type="domain" description="GH3 middle" evidence="3">
    <location>
        <begin position="358"/>
        <end position="436"/>
    </location>
</feature>
<dbReference type="InterPro" id="IPR055378">
    <property type="entry name" value="GH3_C"/>
</dbReference>
<evidence type="ECO:0000313" key="5">
    <source>
        <dbReference type="EMBL" id="OMO56548.1"/>
    </source>
</evidence>
<dbReference type="OrthoDB" id="10004661at2759"/>
<gene>
    <name evidence="5" type="ORF">CCACVL1_26460</name>
</gene>
<name>A0A1R3GEN5_COCAP</name>
<accession>A0A1R3GEN5</accession>
<dbReference type="Gramene" id="OMO56548">
    <property type="protein sequence ID" value="OMO56548"/>
    <property type="gene ID" value="CCACVL1_26460"/>
</dbReference>
<proteinExistence type="inferred from homology"/>
<evidence type="ECO:0000313" key="6">
    <source>
        <dbReference type="Proteomes" id="UP000188268"/>
    </source>
</evidence>
<dbReference type="Pfam" id="PF23572">
    <property type="entry name" value="GH3_C"/>
    <property type="match status" value="1"/>
</dbReference>
<organism evidence="5 6">
    <name type="scientific">Corchorus capsularis</name>
    <name type="common">Jute</name>
    <dbReference type="NCBI Taxonomy" id="210143"/>
    <lineage>
        <taxon>Eukaryota</taxon>
        <taxon>Viridiplantae</taxon>
        <taxon>Streptophyta</taxon>
        <taxon>Embryophyta</taxon>
        <taxon>Tracheophyta</taxon>
        <taxon>Spermatophyta</taxon>
        <taxon>Magnoliopsida</taxon>
        <taxon>eudicotyledons</taxon>
        <taxon>Gunneridae</taxon>
        <taxon>Pentapetalae</taxon>
        <taxon>rosids</taxon>
        <taxon>malvids</taxon>
        <taxon>Malvales</taxon>
        <taxon>Malvaceae</taxon>
        <taxon>Grewioideae</taxon>
        <taxon>Apeibeae</taxon>
        <taxon>Corchorus</taxon>
    </lineage>
</organism>